<comment type="similarity">
    <text evidence="1">Belongs to the thioesterase PaaI family.</text>
</comment>
<accession>A0A9W7IIC0</accession>
<evidence type="ECO:0000313" key="4">
    <source>
        <dbReference type="EMBL" id="GMI95776.1"/>
    </source>
</evidence>
<dbReference type="Gene3D" id="3.10.129.10">
    <property type="entry name" value="Hotdog Thioesterase"/>
    <property type="match status" value="1"/>
</dbReference>
<evidence type="ECO:0000256" key="1">
    <source>
        <dbReference type="ARBA" id="ARBA00008324"/>
    </source>
</evidence>
<dbReference type="CDD" id="cd03443">
    <property type="entry name" value="PaaI_thioesterase"/>
    <property type="match status" value="1"/>
</dbReference>
<dbReference type="PANTHER" id="PTHR21660">
    <property type="entry name" value="THIOESTERASE SUPERFAMILY MEMBER-RELATED"/>
    <property type="match status" value="1"/>
</dbReference>
<protein>
    <recommendedName>
        <fullName evidence="3">Thioesterase domain-containing protein</fullName>
    </recommendedName>
</protein>
<keyword evidence="2" id="KW-0378">Hydrolase</keyword>
<dbReference type="InterPro" id="IPR039298">
    <property type="entry name" value="ACOT13"/>
</dbReference>
<keyword evidence="5" id="KW-1185">Reference proteome</keyword>
<organism evidence="4 5">
    <name type="scientific">Hibiscus trionum</name>
    <name type="common">Flower of an hour</name>
    <dbReference type="NCBI Taxonomy" id="183268"/>
    <lineage>
        <taxon>Eukaryota</taxon>
        <taxon>Viridiplantae</taxon>
        <taxon>Streptophyta</taxon>
        <taxon>Embryophyta</taxon>
        <taxon>Tracheophyta</taxon>
        <taxon>Spermatophyta</taxon>
        <taxon>Magnoliopsida</taxon>
        <taxon>eudicotyledons</taxon>
        <taxon>Gunneridae</taxon>
        <taxon>Pentapetalae</taxon>
        <taxon>rosids</taxon>
        <taxon>malvids</taxon>
        <taxon>Malvales</taxon>
        <taxon>Malvaceae</taxon>
        <taxon>Malvoideae</taxon>
        <taxon>Hibiscus</taxon>
    </lineage>
</organism>
<gene>
    <name evidence="4" type="ORF">HRI_003246900</name>
</gene>
<name>A0A9W7IIC0_HIBTR</name>
<dbReference type="EMBL" id="BSYR01000027">
    <property type="protein sequence ID" value="GMI95776.1"/>
    <property type="molecule type" value="Genomic_DNA"/>
</dbReference>
<comment type="caution">
    <text evidence="4">The sequence shown here is derived from an EMBL/GenBank/DDBJ whole genome shotgun (WGS) entry which is preliminary data.</text>
</comment>
<dbReference type="InterPro" id="IPR029069">
    <property type="entry name" value="HotDog_dom_sf"/>
</dbReference>
<reference evidence="4" key="1">
    <citation type="submission" date="2023-05" db="EMBL/GenBank/DDBJ databases">
        <title>Genome and transcriptome analyses reveal genes involved in the formation of fine ridges on petal epidermal cells in Hibiscus trionum.</title>
        <authorList>
            <person name="Koshimizu S."/>
            <person name="Masuda S."/>
            <person name="Ishii T."/>
            <person name="Shirasu K."/>
            <person name="Hoshino A."/>
            <person name="Arita M."/>
        </authorList>
    </citation>
    <scope>NUCLEOTIDE SEQUENCE</scope>
    <source>
        <strain evidence="4">Hamamatsu line</strain>
    </source>
</reference>
<evidence type="ECO:0000313" key="5">
    <source>
        <dbReference type="Proteomes" id="UP001165190"/>
    </source>
</evidence>
<dbReference type="InterPro" id="IPR006683">
    <property type="entry name" value="Thioestr_dom"/>
</dbReference>
<evidence type="ECO:0000256" key="2">
    <source>
        <dbReference type="ARBA" id="ARBA00022801"/>
    </source>
</evidence>
<dbReference type="NCBIfam" id="TIGR00369">
    <property type="entry name" value="unchar_dom_1"/>
    <property type="match status" value="1"/>
</dbReference>
<proteinExistence type="inferred from homology"/>
<dbReference type="AlphaFoldDB" id="A0A9W7IIC0"/>
<dbReference type="Pfam" id="PF03061">
    <property type="entry name" value="4HBT"/>
    <property type="match status" value="1"/>
</dbReference>
<dbReference type="OrthoDB" id="46529at2759"/>
<evidence type="ECO:0000259" key="3">
    <source>
        <dbReference type="Pfam" id="PF03061"/>
    </source>
</evidence>
<dbReference type="SUPFAM" id="SSF54637">
    <property type="entry name" value="Thioesterase/thiol ester dehydrase-isomerase"/>
    <property type="match status" value="1"/>
</dbReference>
<dbReference type="GO" id="GO:0047617">
    <property type="term" value="F:fatty acyl-CoA hydrolase activity"/>
    <property type="evidence" value="ECO:0007669"/>
    <property type="project" value="InterPro"/>
</dbReference>
<dbReference type="PANTHER" id="PTHR21660:SF12">
    <property type="entry name" value="OS07G0462700 PROTEIN"/>
    <property type="match status" value="1"/>
</dbReference>
<sequence length="191" mass="20740">MTNLSPKATIPLSQEPQMLSSIAATTIASTKSNYRSNPHEALVMHVFKSVGIDDPDVEGYNSKDFYSNILCNTLKTHTVQRGHVTCFATVKPYISNHFGGLHGGAVAALAERVAIATARTVVGEDKEIFLVDLGMSYLSAAPNDAELIVEGSVVRSGRNITVVLVEFKMKKTRKLTFTSRATFHNSPISKL</sequence>
<dbReference type="InterPro" id="IPR003736">
    <property type="entry name" value="PAAI_dom"/>
</dbReference>
<dbReference type="Proteomes" id="UP001165190">
    <property type="component" value="Unassembled WGS sequence"/>
</dbReference>
<feature type="domain" description="Thioesterase" evidence="3">
    <location>
        <begin position="98"/>
        <end position="174"/>
    </location>
</feature>